<evidence type="ECO:0000256" key="7">
    <source>
        <dbReference type="RuleBase" id="RU361259"/>
    </source>
</evidence>
<dbReference type="EC" id="2.7.7.9" evidence="2 7"/>
<sequence>MRKVRKAVFPVAGLGTRFLPATKAIPKEMLTVVDRPVIQYVVDEARQAGIEHLIFVTGRNKGVIEDYFDIQVELVHTLSDRGKQAELDLLEQLQPTPGTASFTRQQSPLGLGHAVWCARDLVGPEPFALLLPDMIMQAEQGCMKRMVELYEETGGNVLSVEQCDPAETAKYGIVGRGNDVSTGFRIDGMVEKPAPAQAPSNFFISGRYILQPEIFDILATQEKGAGNEIQLTDGMLKLAARQEFYGYHFTGRTFDCGSKEGFIEANVAFALWRPDIREKVYDHLQELIDTVEPAQKRSAAE</sequence>
<dbReference type="PANTHER" id="PTHR43197:SF1">
    <property type="entry name" value="UTP--GLUCOSE-1-PHOSPHATE URIDYLYLTRANSFERASE"/>
    <property type="match status" value="1"/>
</dbReference>
<keyword evidence="10" id="KW-1185">Reference proteome</keyword>
<evidence type="ECO:0000256" key="3">
    <source>
        <dbReference type="ARBA" id="ARBA00019048"/>
    </source>
</evidence>
<comment type="catalytic activity">
    <reaction evidence="6 7">
        <text>alpha-D-glucose 1-phosphate + UTP + H(+) = UDP-alpha-D-glucose + diphosphate</text>
        <dbReference type="Rhea" id="RHEA:19889"/>
        <dbReference type="ChEBI" id="CHEBI:15378"/>
        <dbReference type="ChEBI" id="CHEBI:33019"/>
        <dbReference type="ChEBI" id="CHEBI:46398"/>
        <dbReference type="ChEBI" id="CHEBI:58601"/>
        <dbReference type="ChEBI" id="CHEBI:58885"/>
        <dbReference type="EC" id="2.7.7.9"/>
    </reaction>
</comment>
<dbReference type="RefSeq" id="WP_209735817.1">
    <property type="nucleotide sequence ID" value="NZ_CP072611.1"/>
</dbReference>
<dbReference type="InterPro" id="IPR029044">
    <property type="entry name" value="Nucleotide-diphossugar_trans"/>
</dbReference>
<dbReference type="NCBIfam" id="TIGR01099">
    <property type="entry name" value="galU"/>
    <property type="match status" value="1"/>
</dbReference>
<keyword evidence="5 7" id="KW-0548">Nucleotidyltransferase</keyword>
<reference evidence="10" key="1">
    <citation type="journal article" date="2019" name="Int. J. Syst. Evol. Microbiol.">
        <title>The Global Catalogue of Microorganisms (GCM) 10K type strain sequencing project: providing services to taxonomists for standard genome sequencing and annotation.</title>
        <authorList>
            <consortium name="The Broad Institute Genomics Platform"/>
            <consortium name="The Broad Institute Genome Sequencing Center for Infectious Disease"/>
            <person name="Wu L."/>
            <person name="Ma J."/>
        </authorList>
    </citation>
    <scope>NUCLEOTIDE SEQUENCE [LARGE SCALE GENOMIC DNA]</scope>
    <source>
        <strain evidence="10">ZS-35-S2</strain>
    </source>
</reference>
<evidence type="ECO:0000256" key="2">
    <source>
        <dbReference type="ARBA" id="ARBA00012415"/>
    </source>
</evidence>
<organism evidence="9 10">
    <name type="scientific">Aureimonas populi</name>
    <dbReference type="NCBI Taxonomy" id="1701758"/>
    <lineage>
        <taxon>Bacteria</taxon>
        <taxon>Pseudomonadati</taxon>
        <taxon>Pseudomonadota</taxon>
        <taxon>Alphaproteobacteria</taxon>
        <taxon>Hyphomicrobiales</taxon>
        <taxon>Aurantimonadaceae</taxon>
        <taxon>Aureimonas</taxon>
    </lineage>
</organism>
<evidence type="ECO:0000256" key="5">
    <source>
        <dbReference type="ARBA" id="ARBA00022695"/>
    </source>
</evidence>
<comment type="caution">
    <text evidence="9">The sequence shown here is derived from an EMBL/GenBank/DDBJ whole genome shotgun (WGS) entry which is preliminary data.</text>
</comment>
<name>A0ABW5CGA6_9HYPH</name>
<comment type="similarity">
    <text evidence="1 7">Belongs to the UDPGP type 2 family.</text>
</comment>
<evidence type="ECO:0000313" key="9">
    <source>
        <dbReference type="EMBL" id="MFD2236220.1"/>
    </source>
</evidence>
<dbReference type="GO" id="GO:0003983">
    <property type="term" value="F:UTP:glucose-1-phosphate uridylyltransferase activity"/>
    <property type="evidence" value="ECO:0007669"/>
    <property type="project" value="UniProtKB-EC"/>
</dbReference>
<proteinExistence type="inferred from homology"/>
<keyword evidence="4 7" id="KW-0808">Transferase</keyword>
<dbReference type="PANTHER" id="PTHR43197">
    <property type="entry name" value="UTP--GLUCOSE-1-PHOSPHATE URIDYLYLTRANSFERASE"/>
    <property type="match status" value="1"/>
</dbReference>
<dbReference type="SUPFAM" id="SSF53448">
    <property type="entry name" value="Nucleotide-diphospho-sugar transferases"/>
    <property type="match status" value="1"/>
</dbReference>
<evidence type="ECO:0000256" key="4">
    <source>
        <dbReference type="ARBA" id="ARBA00022679"/>
    </source>
</evidence>
<protein>
    <recommendedName>
        <fullName evidence="3 7">UTP--glucose-1-phosphate uridylyltransferase</fullName>
        <ecNumber evidence="2 7">2.7.7.9</ecNumber>
    </recommendedName>
    <alternativeName>
        <fullName evidence="7">UDP-glucose pyrophosphorylase</fullName>
    </alternativeName>
</protein>
<dbReference type="Pfam" id="PF00483">
    <property type="entry name" value="NTP_transferase"/>
    <property type="match status" value="1"/>
</dbReference>
<dbReference type="Gene3D" id="3.90.550.10">
    <property type="entry name" value="Spore Coat Polysaccharide Biosynthesis Protein SpsA, Chain A"/>
    <property type="match status" value="1"/>
</dbReference>
<dbReference type="InterPro" id="IPR005771">
    <property type="entry name" value="GalU_uridylyltTrfase_bac/arc"/>
</dbReference>
<evidence type="ECO:0000313" key="10">
    <source>
        <dbReference type="Proteomes" id="UP001597371"/>
    </source>
</evidence>
<dbReference type="EMBL" id="JBHUIJ010000002">
    <property type="protein sequence ID" value="MFD2236220.1"/>
    <property type="molecule type" value="Genomic_DNA"/>
</dbReference>
<feature type="domain" description="Nucleotidyl transferase" evidence="8">
    <location>
        <begin position="11"/>
        <end position="268"/>
    </location>
</feature>
<dbReference type="CDD" id="cd02541">
    <property type="entry name" value="UGPase_prokaryotic"/>
    <property type="match status" value="1"/>
</dbReference>
<dbReference type="Proteomes" id="UP001597371">
    <property type="component" value="Unassembled WGS sequence"/>
</dbReference>
<accession>A0ABW5CGA6</accession>
<evidence type="ECO:0000256" key="1">
    <source>
        <dbReference type="ARBA" id="ARBA00006890"/>
    </source>
</evidence>
<dbReference type="InterPro" id="IPR005835">
    <property type="entry name" value="NTP_transferase_dom"/>
</dbReference>
<evidence type="ECO:0000256" key="6">
    <source>
        <dbReference type="ARBA" id="ARBA00048128"/>
    </source>
</evidence>
<evidence type="ECO:0000259" key="8">
    <source>
        <dbReference type="Pfam" id="PF00483"/>
    </source>
</evidence>
<gene>
    <name evidence="9" type="primary">galU</name>
    <name evidence="9" type="ORF">ACFSKQ_01935</name>
</gene>